<dbReference type="RefSeq" id="XP_001445213.1">
    <property type="nucleotide sequence ID" value="XM_001445176.1"/>
</dbReference>
<dbReference type="HOGENOM" id="CLU_544544_0_0_1"/>
<feature type="compositionally biased region" description="Acidic residues" evidence="2">
    <location>
        <begin position="200"/>
        <end position="214"/>
    </location>
</feature>
<evidence type="ECO:0000256" key="2">
    <source>
        <dbReference type="SAM" id="MobiDB-lite"/>
    </source>
</evidence>
<accession>A0D449</accession>
<feature type="region of interest" description="Disordered" evidence="2">
    <location>
        <begin position="250"/>
        <end position="295"/>
    </location>
</feature>
<dbReference type="AlphaFoldDB" id="A0D449"/>
<dbReference type="InParanoid" id="A0D449"/>
<protein>
    <submittedName>
        <fullName evidence="3">Uncharacterized protein</fullName>
    </submittedName>
</protein>
<feature type="region of interest" description="Disordered" evidence="2">
    <location>
        <begin position="198"/>
        <end position="231"/>
    </location>
</feature>
<reference evidence="3 4" key="1">
    <citation type="journal article" date="2006" name="Nature">
        <title>Global trends of whole-genome duplications revealed by the ciliate Paramecium tetraurelia.</title>
        <authorList>
            <consortium name="Genoscope"/>
            <person name="Aury J.-M."/>
            <person name="Jaillon O."/>
            <person name="Duret L."/>
            <person name="Noel B."/>
            <person name="Jubin C."/>
            <person name="Porcel B.M."/>
            <person name="Segurens B."/>
            <person name="Daubin V."/>
            <person name="Anthouard V."/>
            <person name="Aiach N."/>
            <person name="Arnaiz O."/>
            <person name="Billaut A."/>
            <person name="Beisson J."/>
            <person name="Blanc I."/>
            <person name="Bouhouche K."/>
            <person name="Camara F."/>
            <person name="Duharcourt S."/>
            <person name="Guigo R."/>
            <person name="Gogendeau D."/>
            <person name="Katinka M."/>
            <person name="Keller A.-M."/>
            <person name="Kissmehl R."/>
            <person name="Klotz C."/>
            <person name="Koll F."/>
            <person name="Le Moue A."/>
            <person name="Lepere C."/>
            <person name="Malinsky S."/>
            <person name="Nowacki M."/>
            <person name="Nowak J.K."/>
            <person name="Plattner H."/>
            <person name="Poulain J."/>
            <person name="Ruiz F."/>
            <person name="Serrano V."/>
            <person name="Zagulski M."/>
            <person name="Dessen P."/>
            <person name="Betermier M."/>
            <person name="Weissenbach J."/>
            <person name="Scarpelli C."/>
            <person name="Schachter V."/>
            <person name="Sperling L."/>
            <person name="Meyer E."/>
            <person name="Cohen J."/>
            <person name="Wincker P."/>
        </authorList>
    </citation>
    <scope>NUCLEOTIDE SEQUENCE [LARGE SCALE GENOMIC DNA]</scope>
    <source>
        <strain evidence="3 4">Stock d4-2</strain>
    </source>
</reference>
<dbReference type="Proteomes" id="UP000000600">
    <property type="component" value="Unassembled WGS sequence"/>
</dbReference>
<name>A0D449_PARTE</name>
<organism evidence="3 4">
    <name type="scientific">Paramecium tetraurelia</name>
    <dbReference type="NCBI Taxonomy" id="5888"/>
    <lineage>
        <taxon>Eukaryota</taxon>
        <taxon>Sar</taxon>
        <taxon>Alveolata</taxon>
        <taxon>Ciliophora</taxon>
        <taxon>Intramacronucleata</taxon>
        <taxon>Oligohymenophorea</taxon>
        <taxon>Peniculida</taxon>
        <taxon>Parameciidae</taxon>
        <taxon>Paramecium</taxon>
    </lineage>
</organism>
<evidence type="ECO:0000313" key="4">
    <source>
        <dbReference type="Proteomes" id="UP000000600"/>
    </source>
</evidence>
<feature type="compositionally biased region" description="Polar residues" evidence="2">
    <location>
        <begin position="258"/>
        <end position="295"/>
    </location>
</feature>
<dbReference type="OMA" id="QRDWVAS"/>
<sequence>MKGDVELSKLQIRLGDVRVPSYLKLIEETEQTHTNILKTLQNIQIKDIQDLFYILKPTQQLYNCVCGLLCLVAGVDKSITTDYLFLQQRDWVASQSQFCKSYEQINAILSNLQQNLIKKKINISNIKEAQKYHKEEIKGQVYSVSDKLEKILTLSINYYTSFYKIMKFNQKYEQQSKTPQEKSSDELKSYMLSKLNNNFQDDDSEGKVEEDTEIQNELVQQIPPTPKDQQQTTFKMLSRFKDFNSYKKGIAENRKTSKSPNLPSYSTTSKKQYYQSKSPISSQNKNHDNNYPTNEYMSFQDHVSVKSFQTQPQEQFNSPKNNQSNKVVQQKSSQSKSPVIAVRQKEPLKKYVVQLPEAPNLNKLIEQIQNNDPHIERQLKQELEIIQKQINKLEAKKNQLKWQDERQSKKIRDQYEQQYLSEQIEQSKQFLENRQKFKEEQKVKQKKDFKKQIQIQNEAQDFQQQRVWSLFKELERSIMQKEALQKDASRMEQQVCIKNQGIQKY</sequence>
<keyword evidence="1" id="KW-0175">Coiled coil</keyword>
<feature type="compositionally biased region" description="Polar residues" evidence="2">
    <location>
        <begin position="308"/>
        <end position="319"/>
    </location>
</feature>
<gene>
    <name evidence="3" type="ORF">GSPATT00013282001</name>
</gene>
<feature type="compositionally biased region" description="Low complexity" evidence="2">
    <location>
        <begin position="320"/>
        <end position="337"/>
    </location>
</feature>
<feature type="coiled-coil region" evidence="1">
    <location>
        <begin position="376"/>
        <end position="441"/>
    </location>
</feature>
<evidence type="ECO:0000313" key="3">
    <source>
        <dbReference type="EMBL" id="CAK77816.1"/>
    </source>
</evidence>
<dbReference type="EMBL" id="CT868285">
    <property type="protein sequence ID" value="CAK77816.1"/>
    <property type="molecule type" value="Genomic_DNA"/>
</dbReference>
<keyword evidence="4" id="KW-1185">Reference proteome</keyword>
<proteinExistence type="predicted"/>
<dbReference type="KEGG" id="ptm:GSPATT00013282001"/>
<feature type="region of interest" description="Disordered" evidence="2">
    <location>
        <begin position="308"/>
        <end position="341"/>
    </location>
</feature>
<dbReference type="GeneID" id="5030998"/>
<dbReference type="OrthoDB" id="307262at2759"/>
<evidence type="ECO:0000256" key="1">
    <source>
        <dbReference type="SAM" id="Coils"/>
    </source>
</evidence>